<dbReference type="PANTHER" id="PTHR46112:SF3">
    <property type="entry name" value="AMINOPEPTIDASE YPDF"/>
    <property type="match status" value="1"/>
</dbReference>
<dbReference type="Pfam" id="PF00557">
    <property type="entry name" value="Peptidase_M24"/>
    <property type="match status" value="1"/>
</dbReference>
<protein>
    <submittedName>
        <fullName evidence="6">Aminopeptidase YpdF (MP-, MA-, MS-, AP-, NP-specific)</fullName>
    </submittedName>
</protein>
<keyword evidence="6" id="KW-0645">Protease</keyword>
<evidence type="ECO:0000256" key="1">
    <source>
        <dbReference type="ARBA" id="ARBA00022723"/>
    </source>
</evidence>
<dbReference type="KEGG" id="schv:BRCON_0807"/>
<reference evidence="6 7" key="1">
    <citation type="submission" date="2018-05" db="EMBL/GenBank/DDBJ databases">
        <title>A metagenomic window into the 2 km-deep terrestrial subsurface aquifer revealed taxonomically and functionally diverse microbial community comprising novel uncultured bacterial lineages.</title>
        <authorList>
            <person name="Kadnikov V.V."/>
            <person name="Mardanov A.V."/>
            <person name="Beletsky A.V."/>
            <person name="Banks D."/>
            <person name="Pimenov N.V."/>
            <person name="Frank Y.A."/>
            <person name="Karnachuk O.V."/>
            <person name="Ravin N.V."/>
        </authorList>
    </citation>
    <scope>NUCLEOTIDE SEQUENCE [LARGE SCALE GENOMIC DNA]</scope>
    <source>
        <strain evidence="6">BY</strain>
    </source>
</reference>
<dbReference type="InterPro" id="IPR001131">
    <property type="entry name" value="Peptidase_M24B_aminopep-P_CS"/>
</dbReference>
<dbReference type="SUPFAM" id="SSF53092">
    <property type="entry name" value="Creatinase/prolidase N-terminal domain"/>
    <property type="match status" value="1"/>
</dbReference>
<keyword evidence="6" id="KW-0031">Aminopeptidase</keyword>
<dbReference type="EMBL" id="CP030759">
    <property type="protein sequence ID" value="AXA35584.1"/>
    <property type="molecule type" value="Genomic_DNA"/>
</dbReference>
<evidence type="ECO:0000256" key="3">
    <source>
        <dbReference type="RuleBase" id="RU000590"/>
    </source>
</evidence>
<dbReference type="InterPro" id="IPR036005">
    <property type="entry name" value="Creatinase/aminopeptidase-like"/>
</dbReference>
<dbReference type="PROSITE" id="PS00491">
    <property type="entry name" value="PROLINE_PEPTIDASE"/>
    <property type="match status" value="1"/>
</dbReference>
<evidence type="ECO:0000313" key="6">
    <source>
        <dbReference type="EMBL" id="AXA35584.1"/>
    </source>
</evidence>
<dbReference type="PANTHER" id="PTHR46112">
    <property type="entry name" value="AMINOPEPTIDASE"/>
    <property type="match status" value="1"/>
</dbReference>
<dbReference type="AlphaFoldDB" id="A0A2Z4Y3A9"/>
<evidence type="ECO:0000313" key="7">
    <source>
        <dbReference type="Proteomes" id="UP000262583"/>
    </source>
</evidence>
<evidence type="ECO:0000259" key="4">
    <source>
        <dbReference type="Pfam" id="PF00557"/>
    </source>
</evidence>
<dbReference type="GO" id="GO:0046872">
    <property type="term" value="F:metal ion binding"/>
    <property type="evidence" value="ECO:0007669"/>
    <property type="project" value="UniProtKB-KW"/>
</dbReference>
<proteinExistence type="inferred from homology"/>
<dbReference type="Gene3D" id="3.90.230.10">
    <property type="entry name" value="Creatinase/methionine aminopeptidase superfamily"/>
    <property type="match status" value="1"/>
</dbReference>
<keyword evidence="2" id="KW-0378">Hydrolase</keyword>
<keyword evidence="1 3" id="KW-0479">Metal-binding</keyword>
<evidence type="ECO:0000259" key="5">
    <source>
        <dbReference type="Pfam" id="PF01321"/>
    </source>
</evidence>
<feature type="domain" description="Creatinase N-terminal" evidence="5">
    <location>
        <begin position="10"/>
        <end position="135"/>
    </location>
</feature>
<accession>A0A2Z4Y3A9</accession>
<dbReference type="SUPFAM" id="SSF55920">
    <property type="entry name" value="Creatinase/aminopeptidase"/>
    <property type="match status" value="1"/>
</dbReference>
<dbReference type="Proteomes" id="UP000262583">
    <property type="component" value="Chromosome"/>
</dbReference>
<sequence length="361" mass="40876">MKSPLDLSRRLHRLRLAMQDAKLDALLISTRPNCLYLSHLPSSHSLILVLQDKAFFFTDFRYIEIAERSLSHLTVVRISQNGMSEIGEIIQRHRIHRLGFEGRWEFQSVQKLQACLNSTCELVESGRLLRRLRAVKDLQEIRAIEQAQRINERILRSAVRHIERGITEQALQRYIRTQMIALGVEEAFETIVAFGPTSSLPHARPGRRRIENSGLVLIDMGVKKAFYHSDMTRTLGWRIVTPEIRNIYEIVLEAQSAAFEKIRPGISAREVDAAARQIIAAHGYGECFGHGLGHGVGLEIHEAPTLNPNSEDVLEERMVVTVEPGIYLPGKGGVRIEDLVIVTKNGPRNLTRFPKSFVTLS</sequence>
<name>A0A2Z4Y3A9_SUMC1</name>
<dbReference type="InterPro" id="IPR029149">
    <property type="entry name" value="Creatin/AminoP/Spt16_N"/>
</dbReference>
<dbReference type="Gene3D" id="3.40.350.10">
    <property type="entry name" value="Creatinase/prolidase N-terminal domain"/>
    <property type="match status" value="1"/>
</dbReference>
<evidence type="ECO:0000256" key="2">
    <source>
        <dbReference type="ARBA" id="ARBA00022801"/>
    </source>
</evidence>
<gene>
    <name evidence="6" type="ORF">BRCON_0807</name>
</gene>
<feature type="domain" description="Peptidase M24" evidence="4">
    <location>
        <begin position="143"/>
        <end position="344"/>
    </location>
</feature>
<dbReference type="Pfam" id="PF01321">
    <property type="entry name" value="Creatinase_N"/>
    <property type="match status" value="1"/>
</dbReference>
<organism evidence="6 7">
    <name type="scientific">Sumerlaea chitinivorans</name>
    <dbReference type="NCBI Taxonomy" id="2250252"/>
    <lineage>
        <taxon>Bacteria</taxon>
        <taxon>Candidatus Sumerlaeota</taxon>
        <taxon>Candidatus Sumerlaeia</taxon>
        <taxon>Candidatus Sumerlaeales</taxon>
        <taxon>Candidatus Sumerlaeaceae</taxon>
        <taxon>Candidatus Sumerlaea</taxon>
    </lineage>
</organism>
<dbReference type="InterPro" id="IPR050659">
    <property type="entry name" value="Peptidase_M24B"/>
</dbReference>
<dbReference type="InterPro" id="IPR000994">
    <property type="entry name" value="Pept_M24"/>
</dbReference>
<comment type="similarity">
    <text evidence="3">Belongs to the peptidase M24B family.</text>
</comment>
<dbReference type="GO" id="GO:0004177">
    <property type="term" value="F:aminopeptidase activity"/>
    <property type="evidence" value="ECO:0007669"/>
    <property type="project" value="UniProtKB-KW"/>
</dbReference>
<dbReference type="InterPro" id="IPR000587">
    <property type="entry name" value="Creatinase_N"/>
</dbReference>